<keyword evidence="3" id="KW-1185">Reference proteome</keyword>
<protein>
    <submittedName>
        <fullName evidence="2">GNAT family N-acetyltransferase</fullName>
    </submittedName>
</protein>
<dbReference type="GO" id="GO:0016747">
    <property type="term" value="F:acyltransferase activity, transferring groups other than amino-acyl groups"/>
    <property type="evidence" value="ECO:0007669"/>
    <property type="project" value="InterPro"/>
</dbReference>
<dbReference type="Gene3D" id="3.40.630.30">
    <property type="match status" value="1"/>
</dbReference>
<dbReference type="AlphaFoldDB" id="A0A4R4YH20"/>
<comment type="caution">
    <text evidence="2">The sequence shown here is derived from an EMBL/GenBank/DDBJ whole genome shotgun (WGS) entry which is preliminary data.</text>
</comment>
<dbReference type="InterPro" id="IPR016181">
    <property type="entry name" value="Acyl_CoA_acyltransferase"/>
</dbReference>
<accession>A0A4R4YH20</accession>
<dbReference type="RefSeq" id="WP_132616998.1">
    <property type="nucleotide sequence ID" value="NZ_SMKQ01000104.1"/>
</dbReference>
<dbReference type="SUPFAM" id="SSF55729">
    <property type="entry name" value="Acyl-CoA N-acyltransferases (Nat)"/>
    <property type="match status" value="1"/>
</dbReference>
<evidence type="ECO:0000313" key="3">
    <source>
        <dbReference type="Proteomes" id="UP000295302"/>
    </source>
</evidence>
<name>A0A4R4YH20_9ACTN</name>
<dbReference type="OrthoDB" id="4208at2"/>
<organism evidence="2 3">
    <name type="scientific">Nonomuraea terrae</name>
    <dbReference type="NCBI Taxonomy" id="2530383"/>
    <lineage>
        <taxon>Bacteria</taxon>
        <taxon>Bacillati</taxon>
        <taxon>Actinomycetota</taxon>
        <taxon>Actinomycetes</taxon>
        <taxon>Streptosporangiales</taxon>
        <taxon>Streptosporangiaceae</taxon>
        <taxon>Nonomuraea</taxon>
    </lineage>
</organism>
<dbReference type="Proteomes" id="UP000295302">
    <property type="component" value="Unassembled WGS sequence"/>
</dbReference>
<dbReference type="PROSITE" id="PS51186">
    <property type="entry name" value="GNAT"/>
    <property type="match status" value="1"/>
</dbReference>
<dbReference type="InterPro" id="IPR000182">
    <property type="entry name" value="GNAT_dom"/>
</dbReference>
<sequence length="259" mass="27812">MTRMIDPATEAAVNAFHATIARFTELVPGMYMRQGAAGTRLEFSGLPMPTLNVVSVGSEQDLGEIDAFAKELSAKDVPWSIQVRGQADPAVLEVAARYGRTSSFTLPLLTWDAELLPTLPTGIPAGATVRQVTGGEREVFATALAAGFEMPRDVAEVFATPALLDTPDTTAYVVDVNGEAVATGFNIMAGDHVGMYNGAVPPQHRRKGYYRALVAARLRDAVAAGARHAFVQNTPMSRPLYESFGFRLAEEWTYLTSTG</sequence>
<evidence type="ECO:0000259" key="1">
    <source>
        <dbReference type="PROSITE" id="PS51186"/>
    </source>
</evidence>
<dbReference type="Pfam" id="PF00583">
    <property type="entry name" value="Acetyltransf_1"/>
    <property type="match status" value="1"/>
</dbReference>
<evidence type="ECO:0000313" key="2">
    <source>
        <dbReference type="EMBL" id="TDD44161.1"/>
    </source>
</evidence>
<feature type="domain" description="N-acetyltransferase" evidence="1">
    <location>
        <begin position="127"/>
        <end position="259"/>
    </location>
</feature>
<reference evidence="2 3" key="1">
    <citation type="submission" date="2019-03" db="EMBL/GenBank/DDBJ databases">
        <title>Draft genome sequences of novel Actinobacteria.</title>
        <authorList>
            <person name="Sahin N."/>
            <person name="Ay H."/>
            <person name="Saygin H."/>
        </authorList>
    </citation>
    <scope>NUCLEOTIDE SEQUENCE [LARGE SCALE GENOMIC DNA]</scope>
    <source>
        <strain evidence="2 3">CH32</strain>
    </source>
</reference>
<gene>
    <name evidence="2" type="ORF">E1286_27705</name>
</gene>
<dbReference type="CDD" id="cd04301">
    <property type="entry name" value="NAT_SF"/>
    <property type="match status" value="1"/>
</dbReference>
<proteinExistence type="predicted"/>
<keyword evidence="2" id="KW-0808">Transferase</keyword>
<dbReference type="EMBL" id="SMKQ01000104">
    <property type="protein sequence ID" value="TDD44161.1"/>
    <property type="molecule type" value="Genomic_DNA"/>
</dbReference>